<keyword evidence="2" id="KW-1185">Reference proteome</keyword>
<dbReference type="RefSeq" id="XP_046018813.1">
    <property type="nucleotide sequence ID" value="XM_046148498.1"/>
</dbReference>
<reference evidence="1" key="1">
    <citation type="journal article" date="2021" name="Nat. Commun.">
        <title>Genetic determinants of endophytism in the Arabidopsis root mycobiome.</title>
        <authorList>
            <person name="Mesny F."/>
            <person name="Miyauchi S."/>
            <person name="Thiergart T."/>
            <person name="Pickel B."/>
            <person name="Atanasova L."/>
            <person name="Karlsson M."/>
            <person name="Huettel B."/>
            <person name="Barry K.W."/>
            <person name="Haridas S."/>
            <person name="Chen C."/>
            <person name="Bauer D."/>
            <person name="Andreopoulos W."/>
            <person name="Pangilinan J."/>
            <person name="LaButti K."/>
            <person name="Riley R."/>
            <person name="Lipzen A."/>
            <person name="Clum A."/>
            <person name="Drula E."/>
            <person name="Henrissat B."/>
            <person name="Kohler A."/>
            <person name="Grigoriev I.V."/>
            <person name="Martin F.M."/>
            <person name="Hacquard S."/>
        </authorList>
    </citation>
    <scope>NUCLEOTIDE SEQUENCE</scope>
    <source>
        <strain evidence="1">MPI-CAGE-CH-0230</strain>
    </source>
</reference>
<evidence type="ECO:0000313" key="2">
    <source>
        <dbReference type="Proteomes" id="UP000756346"/>
    </source>
</evidence>
<accession>A0A9P8YIX1</accession>
<dbReference type="AlphaFoldDB" id="A0A9P8YIX1"/>
<gene>
    <name evidence="1" type="ORF">B0I36DRAFT_15007</name>
</gene>
<dbReference type="EMBL" id="JAGTJQ010000001">
    <property type="protein sequence ID" value="KAH7040758.1"/>
    <property type="molecule type" value="Genomic_DNA"/>
</dbReference>
<name>A0A9P8YIX1_9PEZI</name>
<evidence type="ECO:0000313" key="1">
    <source>
        <dbReference type="EMBL" id="KAH7040758.1"/>
    </source>
</evidence>
<protein>
    <submittedName>
        <fullName evidence="1">Uncharacterized protein</fullName>
    </submittedName>
</protein>
<sequence length="193" mass="22366">MSYGDDHHLRTMTHFHWECNHDYQSCFNETMEVASGHRILAGYRELHPKFGRSSFTQVICLLLAYAQLPPNSVNDAGMIGAQLEDAEQSRAYLTIQLATQRQLETEPLEQPVIFRFCKQISAYLRVLGMRNLAYSRGFNLYRRGRCCLVLALLELWRERNEVDDDYLLVVSTQQWQALAFLAFLIHDTLCTGQ</sequence>
<dbReference type="Proteomes" id="UP000756346">
    <property type="component" value="Unassembled WGS sequence"/>
</dbReference>
<dbReference type="GeneID" id="70178044"/>
<comment type="caution">
    <text evidence="1">The sequence shown here is derived from an EMBL/GenBank/DDBJ whole genome shotgun (WGS) entry which is preliminary data.</text>
</comment>
<organism evidence="1 2">
    <name type="scientific">Microdochium trichocladiopsis</name>
    <dbReference type="NCBI Taxonomy" id="1682393"/>
    <lineage>
        <taxon>Eukaryota</taxon>
        <taxon>Fungi</taxon>
        <taxon>Dikarya</taxon>
        <taxon>Ascomycota</taxon>
        <taxon>Pezizomycotina</taxon>
        <taxon>Sordariomycetes</taxon>
        <taxon>Xylariomycetidae</taxon>
        <taxon>Xylariales</taxon>
        <taxon>Microdochiaceae</taxon>
        <taxon>Microdochium</taxon>
    </lineage>
</organism>
<proteinExistence type="predicted"/>